<evidence type="ECO:0000256" key="1">
    <source>
        <dbReference type="ARBA" id="ARBA00004123"/>
    </source>
</evidence>
<feature type="compositionally biased region" description="Basic and acidic residues" evidence="12">
    <location>
        <begin position="109"/>
        <end position="129"/>
    </location>
</feature>
<dbReference type="FunFam" id="3.30.160.60:FF:000925">
    <property type="entry name" value="Zinc finger protein 668"/>
    <property type="match status" value="1"/>
</dbReference>
<keyword evidence="5 11" id="KW-0863">Zinc-finger</keyword>
<dbReference type="SUPFAM" id="SSF57667">
    <property type="entry name" value="beta-beta-alpha zinc fingers"/>
    <property type="match status" value="5"/>
</dbReference>
<dbReference type="GO" id="GO:0005634">
    <property type="term" value="C:nucleus"/>
    <property type="evidence" value="ECO:0007669"/>
    <property type="project" value="UniProtKB-SubCell"/>
</dbReference>
<keyword evidence="4" id="KW-0677">Repeat</keyword>
<feature type="domain" description="C2H2-type" evidence="13">
    <location>
        <begin position="324"/>
        <end position="351"/>
    </location>
</feature>
<keyword evidence="6" id="KW-0862">Zinc</keyword>
<gene>
    <name evidence="15" type="primary">LOC115463628</name>
</gene>
<dbReference type="Pfam" id="PF00096">
    <property type="entry name" value="zf-C2H2"/>
    <property type="match status" value="8"/>
</dbReference>
<evidence type="ECO:0000256" key="5">
    <source>
        <dbReference type="ARBA" id="ARBA00022771"/>
    </source>
</evidence>
<dbReference type="OrthoDB" id="8113227at2759"/>
<reference evidence="15" key="1">
    <citation type="submission" date="2025-08" db="UniProtKB">
        <authorList>
            <consortium name="RefSeq"/>
        </authorList>
    </citation>
    <scope>IDENTIFICATION</scope>
</reference>
<sequence>MKENYETLISLAYHDILSRIKEEEEPYVQDPQETREREGTHSDTADNEAVQEQKREQNQEAAVEMEEVPRQSGNVCQDLSEGPERRSTRNHQQESEETQTDPAGGSPDRLTKCERSDRELTNIPEHQRNLRAERLFQNNNSDLVPSRLPQAEGKIQQLSHNGTQPSTCTLCTKSFAVPSYMKILQLIRSGKKICTDLAFLKRHQMIHSGKKPLTCECNKSWRIFKYDELVKVIHSRKKHFTCTECGKSFSQPSYLKRHQMIHSGKKPFTCTVCSKSFTQSSALKRHKLIHSGKKPFLCTVCNKSFTRSSYLKLHQIVHSGEKPFTCAECNKSFTQSSDLKRHKVIHSGEKPFTCTECNKSFTQSSYLKIHQRIHSATKPFTCTECNKSFTQPSYLKIHQRIHSGKKPFTCTECNTSFTQSSALKKHQIIHNDHKTFTCTECSKGFRYSSDLQKHQIIHSGKNNNYSLGKMY</sequence>
<dbReference type="GO" id="GO:0008270">
    <property type="term" value="F:zinc ion binding"/>
    <property type="evidence" value="ECO:0007669"/>
    <property type="project" value="UniProtKB-KW"/>
</dbReference>
<dbReference type="Gene3D" id="3.30.160.60">
    <property type="entry name" value="Classic Zinc Finger"/>
    <property type="match status" value="9"/>
</dbReference>
<keyword evidence="9" id="KW-0804">Transcription</keyword>
<keyword evidence="14" id="KW-1185">Reference proteome</keyword>
<dbReference type="FunFam" id="3.30.160.60:FF:002716">
    <property type="entry name" value="Zinc finger protein 212"/>
    <property type="match status" value="1"/>
</dbReference>
<dbReference type="FunFam" id="3.30.160.60:FF:001228">
    <property type="entry name" value="Zinc finger protein 236"/>
    <property type="match status" value="1"/>
</dbReference>
<dbReference type="FunFam" id="3.30.160.60:FF:001480">
    <property type="entry name" value="Si:cabz01071911.3"/>
    <property type="match status" value="1"/>
</dbReference>
<dbReference type="PANTHER" id="PTHR24393:SF151">
    <property type="entry name" value="C2H2-TYPE DOMAIN-CONTAINING PROTEIN"/>
    <property type="match status" value="1"/>
</dbReference>
<feature type="domain" description="C2H2-type" evidence="13">
    <location>
        <begin position="296"/>
        <end position="323"/>
    </location>
</feature>
<dbReference type="InParanoid" id="A0A6P7X3M0"/>
<dbReference type="FunFam" id="3.30.160.60:FF:000624">
    <property type="entry name" value="zinc finger protein 697"/>
    <property type="match status" value="2"/>
</dbReference>
<evidence type="ECO:0000256" key="7">
    <source>
        <dbReference type="ARBA" id="ARBA00023015"/>
    </source>
</evidence>
<accession>A0A6P7X3M0</accession>
<feature type="domain" description="C2H2-type" evidence="13">
    <location>
        <begin position="240"/>
        <end position="267"/>
    </location>
</feature>
<dbReference type="RefSeq" id="XP_030050187.1">
    <property type="nucleotide sequence ID" value="XM_030194327.1"/>
</dbReference>
<dbReference type="PROSITE" id="PS00028">
    <property type="entry name" value="ZINC_FINGER_C2H2_1"/>
    <property type="match status" value="8"/>
</dbReference>
<evidence type="ECO:0000256" key="9">
    <source>
        <dbReference type="ARBA" id="ARBA00023163"/>
    </source>
</evidence>
<feature type="domain" description="C2H2-type" evidence="13">
    <location>
        <begin position="380"/>
        <end position="407"/>
    </location>
</feature>
<dbReference type="AlphaFoldDB" id="A0A6P7X3M0"/>
<dbReference type="KEGG" id="muo:115463628"/>
<dbReference type="PROSITE" id="PS50157">
    <property type="entry name" value="ZINC_FINGER_C2H2_2"/>
    <property type="match status" value="8"/>
</dbReference>
<feature type="region of interest" description="Disordered" evidence="12">
    <location>
        <begin position="18"/>
        <end position="129"/>
    </location>
</feature>
<keyword evidence="3" id="KW-0479">Metal-binding</keyword>
<evidence type="ECO:0000256" key="4">
    <source>
        <dbReference type="ARBA" id="ARBA00022737"/>
    </source>
</evidence>
<dbReference type="InterPro" id="IPR013087">
    <property type="entry name" value="Znf_C2H2_type"/>
</dbReference>
<evidence type="ECO:0000313" key="15">
    <source>
        <dbReference type="RefSeq" id="XP_030050187.1"/>
    </source>
</evidence>
<evidence type="ECO:0000256" key="2">
    <source>
        <dbReference type="ARBA" id="ARBA00006991"/>
    </source>
</evidence>
<feature type="domain" description="C2H2-type" evidence="13">
    <location>
        <begin position="408"/>
        <end position="435"/>
    </location>
</feature>
<feature type="domain" description="C2H2-type" evidence="13">
    <location>
        <begin position="352"/>
        <end position="379"/>
    </location>
</feature>
<feature type="domain" description="C2H2-type" evidence="13">
    <location>
        <begin position="436"/>
        <end position="463"/>
    </location>
</feature>
<evidence type="ECO:0000256" key="3">
    <source>
        <dbReference type="ARBA" id="ARBA00022723"/>
    </source>
</evidence>
<evidence type="ECO:0000313" key="14">
    <source>
        <dbReference type="Proteomes" id="UP000515156"/>
    </source>
</evidence>
<dbReference type="GO" id="GO:0001228">
    <property type="term" value="F:DNA-binding transcription activator activity, RNA polymerase II-specific"/>
    <property type="evidence" value="ECO:0007669"/>
    <property type="project" value="TreeGrafter"/>
</dbReference>
<dbReference type="Proteomes" id="UP000515156">
    <property type="component" value="Chromosome 1"/>
</dbReference>
<keyword evidence="8" id="KW-0238">DNA-binding</keyword>
<evidence type="ECO:0000259" key="13">
    <source>
        <dbReference type="PROSITE" id="PS50157"/>
    </source>
</evidence>
<dbReference type="GeneID" id="115463628"/>
<feature type="compositionally biased region" description="Basic and acidic residues" evidence="12">
    <location>
        <begin position="82"/>
        <end position="94"/>
    </location>
</feature>
<evidence type="ECO:0000256" key="12">
    <source>
        <dbReference type="SAM" id="MobiDB-lite"/>
    </source>
</evidence>
<proteinExistence type="inferred from homology"/>
<protein>
    <submittedName>
        <fullName evidence="15">Oocyte zinc finger protein XlCOF6-like</fullName>
    </submittedName>
</protein>
<dbReference type="GO" id="GO:0000978">
    <property type="term" value="F:RNA polymerase II cis-regulatory region sequence-specific DNA binding"/>
    <property type="evidence" value="ECO:0007669"/>
    <property type="project" value="TreeGrafter"/>
</dbReference>
<feature type="compositionally biased region" description="Basic and acidic residues" evidence="12">
    <location>
        <begin position="32"/>
        <end position="44"/>
    </location>
</feature>
<keyword evidence="7" id="KW-0805">Transcription regulation</keyword>
<organism evidence="14 15">
    <name type="scientific">Microcaecilia unicolor</name>
    <dbReference type="NCBI Taxonomy" id="1415580"/>
    <lineage>
        <taxon>Eukaryota</taxon>
        <taxon>Metazoa</taxon>
        <taxon>Chordata</taxon>
        <taxon>Craniata</taxon>
        <taxon>Vertebrata</taxon>
        <taxon>Euteleostomi</taxon>
        <taxon>Amphibia</taxon>
        <taxon>Gymnophiona</taxon>
        <taxon>Siphonopidae</taxon>
        <taxon>Microcaecilia</taxon>
    </lineage>
</organism>
<dbReference type="InterPro" id="IPR036236">
    <property type="entry name" value="Znf_C2H2_sf"/>
</dbReference>
<dbReference type="FunFam" id="3.30.160.60:FF:000759">
    <property type="entry name" value="zinc finger protein 16"/>
    <property type="match status" value="1"/>
</dbReference>
<keyword evidence="10" id="KW-0539">Nucleus</keyword>
<evidence type="ECO:0000256" key="10">
    <source>
        <dbReference type="ARBA" id="ARBA00023242"/>
    </source>
</evidence>
<name>A0A6P7X3M0_9AMPH</name>
<dbReference type="FunFam" id="3.30.160.60:FF:000761">
    <property type="entry name" value="Zinc finger protein 449"/>
    <property type="match status" value="1"/>
</dbReference>
<comment type="subcellular location">
    <subcellularLocation>
        <location evidence="1">Nucleus</location>
    </subcellularLocation>
</comment>
<feature type="domain" description="C2H2-type" evidence="13">
    <location>
        <begin position="268"/>
        <end position="295"/>
    </location>
</feature>
<dbReference type="PANTHER" id="PTHR24393">
    <property type="entry name" value="ZINC FINGER PROTEIN"/>
    <property type="match status" value="1"/>
</dbReference>
<comment type="similarity">
    <text evidence="2">Belongs to the krueppel C2H2-type zinc-finger protein family.</text>
</comment>
<evidence type="ECO:0000256" key="11">
    <source>
        <dbReference type="PROSITE-ProRule" id="PRU00042"/>
    </source>
</evidence>
<evidence type="ECO:0000256" key="6">
    <source>
        <dbReference type="ARBA" id="ARBA00022833"/>
    </source>
</evidence>
<dbReference type="SMART" id="SM00355">
    <property type="entry name" value="ZnF_C2H2"/>
    <property type="match status" value="8"/>
</dbReference>
<evidence type="ECO:0000256" key="8">
    <source>
        <dbReference type="ARBA" id="ARBA00023125"/>
    </source>
</evidence>